<evidence type="ECO:0008006" key="4">
    <source>
        <dbReference type="Google" id="ProtNLM"/>
    </source>
</evidence>
<dbReference type="AlphaFoldDB" id="N8QBM3"/>
<reference evidence="2 3" key="1">
    <citation type="submission" date="2013-02" db="EMBL/GenBank/DDBJ databases">
        <title>The Genome Sequence of Acinetobacter sp. ANC 3994.</title>
        <authorList>
            <consortium name="The Broad Institute Genome Sequencing Platform"/>
            <consortium name="The Broad Institute Genome Sequencing Center for Infectious Disease"/>
            <person name="Cerqueira G."/>
            <person name="Feldgarden M."/>
            <person name="Courvalin P."/>
            <person name="Perichon B."/>
            <person name="Grillot-Courvalin C."/>
            <person name="Clermont D."/>
            <person name="Rocha E."/>
            <person name="Yoon E.-J."/>
            <person name="Nemec A."/>
            <person name="Walker B."/>
            <person name="Young S.K."/>
            <person name="Zeng Q."/>
            <person name="Gargeya S."/>
            <person name="Fitzgerald M."/>
            <person name="Haas B."/>
            <person name="Abouelleil A."/>
            <person name="Alvarado L."/>
            <person name="Arachchi H.M."/>
            <person name="Berlin A.M."/>
            <person name="Chapman S.B."/>
            <person name="Dewar J."/>
            <person name="Goldberg J."/>
            <person name="Griggs A."/>
            <person name="Gujja S."/>
            <person name="Hansen M."/>
            <person name="Howarth C."/>
            <person name="Imamovic A."/>
            <person name="Larimer J."/>
            <person name="McCowan C."/>
            <person name="Murphy C."/>
            <person name="Neiman D."/>
            <person name="Pearson M."/>
            <person name="Priest M."/>
            <person name="Roberts A."/>
            <person name="Saif S."/>
            <person name="Shea T."/>
            <person name="Sisk P."/>
            <person name="Sykes S."/>
            <person name="Wortman J."/>
            <person name="Nusbaum C."/>
            <person name="Birren B."/>
        </authorList>
    </citation>
    <scope>NUCLEOTIDE SEQUENCE [LARGE SCALE GENOMIC DNA]</scope>
    <source>
        <strain evidence="2 3">ANC 3994</strain>
    </source>
</reference>
<comment type="caution">
    <text evidence="2">The sequence shown here is derived from an EMBL/GenBank/DDBJ whole genome shotgun (WGS) entry which is preliminary data.</text>
</comment>
<dbReference type="PATRIC" id="fig|1217715.3.peg.2730"/>
<dbReference type="eggNOG" id="ENOG5033FF4">
    <property type="taxonomic scope" value="Bacteria"/>
</dbReference>
<name>N8QBM3_9GAMM</name>
<evidence type="ECO:0000313" key="3">
    <source>
        <dbReference type="Proteomes" id="UP000013086"/>
    </source>
</evidence>
<dbReference type="HOGENOM" id="CLU_129139_0_0_6"/>
<sequence length="129" mass="15151">MGLGHLFKTTDIPEEKKRKSKYGNTVVETDDMKFDSKKEERHYRKLKVMERAGLIKDLQHHVLFSVAEKVYYPSIGKHKRETTYEADFTYIRDGKLIVEDVKSDATITPLYVLKKQLMMEKHGIEVMEV</sequence>
<accession>N8QBM3</accession>
<evidence type="ECO:0000256" key="1">
    <source>
        <dbReference type="SAM" id="MobiDB-lite"/>
    </source>
</evidence>
<protein>
    <recommendedName>
        <fullName evidence="4">DUF1064 domain-containing protein</fullName>
    </recommendedName>
</protein>
<dbReference type="Proteomes" id="UP000013086">
    <property type="component" value="Unassembled WGS sequence"/>
</dbReference>
<dbReference type="EMBL" id="APOH01000021">
    <property type="protein sequence ID" value="ENU18664.1"/>
    <property type="molecule type" value="Genomic_DNA"/>
</dbReference>
<dbReference type="Pfam" id="PF06356">
    <property type="entry name" value="DUF1064"/>
    <property type="match status" value="1"/>
</dbReference>
<gene>
    <name evidence="2" type="ORF">F994_02791</name>
</gene>
<feature type="region of interest" description="Disordered" evidence="1">
    <location>
        <begin position="1"/>
        <end position="23"/>
    </location>
</feature>
<dbReference type="InterPro" id="IPR009414">
    <property type="entry name" value="DUF1064"/>
</dbReference>
<evidence type="ECO:0000313" key="2">
    <source>
        <dbReference type="EMBL" id="ENU18664.1"/>
    </source>
</evidence>
<proteinExistence type="predicted"/>
<organism evidence="2 3">
    <name type="scientific">Acinetobacter bohemicus ANC 3994</name>
    <dbReference type="NCBI Taxonomy" id="1217715"/>
    <lineage>
        <taxon>Bacteria</taxon>
        <taxon>Pseudomonadati</taxon>
        <taxon>Pseudomonadota</taxon>
        <taxon>Gammaproteobacteria</taxon>
        <taxon>Moraxellales</taxon>
        <taxon>Moraxellaceae</taxon>
        <taxon>Acinetobacter</taxon>
    </lineage>
</organism>